<comment type="caution">
    <text evidence="1">The sequence shown here is derived from an EMBL/GenBank/DDBJ whole genome shotgun (WGS) entry which is preliminary data.</text>
</comment>
<dbReference type="Proteomes" id="UP000315252">
    <property type="component" value="Unassembled WGS sequence"/>
</dbReference>
<evidence type="ECO:0000313" key="2">
    <source>
        <dbReference type="Proteomes" id="UP000315252"/>
    </source>
</evidence>
<proteinExistence type="predicted"/>
<keyword evidence="2" id="KW-1185">Reference proteome</keyword>
<organism evidence="1 2">
    <name type="scientific">Denitrobaculum tricleocarpae</name>
    <dbReference type="NCBI Taxonomy" id="2591009"/>
    <lineage>
        <taxon>Bacteria</taxon>
        <taxon>Pseudomonadati</taxon>
        <taxon>Pseudomonadota</taxon>
        <taxon>Alphaproteobacteria</taxon>
        <taxon>Rhodospirillales</taxon>
        <taxon>Rhodospirillaceae</taxon>
        <taxon>Denitrobaculum</taxon>
    </lineage>
</organism>
<dbReference type="AlphaFoldDB" id="A0A545U2W2"/>
<name>A0A545U2W2_9PROT</name>
<dbReference type="OrthoDB" id="8479878at2"/>
<reference evidence="1 2" key="1">
    <citation type="submission" date="2019-06" db="EMBL/GenBank/DDBJ databases">
        <title>Whole genome sequence for Rhodospirillaceae sp. R148.</title>
        <authorList>
            <person name="Wang G."/>
        </authorList>
    </citation>
    <scope>NUCLEOTIDE SEQUENCE [LARGE SCALE GENOMIC DNA]</scope>
    <source>
        <strain evidence="1 2">R148</strain>
    </source>
</reference>
<evidence type="ECO:0000313" key="1">
    <source>
        <dbReference type="EMBL" id="TQV83810.1"/>
    </source>
</evidence>
<accession>A0A545U2W2</accession>
<dbReference type="RefSeq" id="WP_142895045.1">
    <property type="nucleotide sequence ID" value="NZ_ML660052.1"/>
</dbReference>
<dbReference type="EMBL" id="VHSH01000001">
    <property type="protein sequence ID" value="TQV83810.1"/>
    <property type="molecule type" value="Genomic_DNA"/>
</dbReference>
<gene>
    <name evidence="1" type="ORF">FKG95_04315</name>
</gene>
<sequence>MSGAIDFSVSDRDFHPPHRSVKPGEYRRGLLSVGAFALGMLASGPAAADWGAASISELDAAVIEVASDGETYTTVEAGSPAIKGRIRMYLDTHDFGRVRSWAFWPSIQADGAHKKQFPELKVSKSYSLGDRPKKVKRDLPFSISRQAYKSYAVEACNQLASRLRNDLGRTNEQIFEADHLLSVQVRAEITWDMSGLANEIPPAKEQVDPDSIGKPKVKDVTINCMKVPSPPIVPAVTGVAMIVNGYDPVNRGGQC</sequence>
<protein>
    <submittedName>
        <fullName evidence="1">Uncharacterized protein</fullName>
    </submittedName>
</protein>